<keyword evidence="1" id="KW-0285">Flavoprotein</keyword>
<comment type="catalytic activity">
    <reaction evidence="3">
        <text>[thioredoxin]-dithiol + NADP(+) = [thioredoxin]-disulfide + NADPH + H(+)</text>
        <dbReference type="Rhea" id="RHEA:20345"/>
        <dbReference type="Rhea" id="RHEA-COMP:10698"/>
        <dbReference type="Rhea" id="RHEA-COMP:10700"/>
        <dbReference type="ChEBI" id="CHEBI:15378"/>
        <dbReference type="ChEBI" id="CHEBI:29950"/>
        <dbReference type="ChEBI" id="CHEBI:50058"/>
        <dbReference type="ChEBI" id="CHEBI:57783"/>
        <dbReference type="ChEBI" id="CHEBI:58349"/>
        <dbReference type="EC" id="1.8.1.9"/>
    </reaction>
</comment>
<dbReference type="SUPFAM" id="SSF51905">
    <property type="entry name" value="FAD/NAD(P)-binding domain"/>
    <property type="match status" value="1"/>
</dbReference>
<dbReference type="PRINTS" id="PR00469">
    <property type="entry name" value="PNDRDTASEII"/>
</dbReference>
<dbReference type="PRINTS" id="PR00368">
    <property type="entry name" value="FADPNR"/>
</dbReference>
<dbReference type="Pfam" id="PF07992">
    <property type="entry name" value="Pyr_redox_2"/>
    <property type="match status" value="1"/>
</dbReference>
<accession>A0ABN3V1V2</accession>
<comment type="caution">
    <text evidence="5">The sequence shown here is derived from an EMBL/GenBank/DDBJ whole genome shotgun (WGS) entry which is preliminary data.</text>
</comment>
<keyword evidence="6" id="KW-1185">Reference proteome</keyword>
<gene>
    <name evidence="5" type="ORF">GCM10010470_04010</name>
</gene>
<dbReference type="InterPro" id="IPR036188">
    <property type="entry name" value="FAD/NAD-bd_sf"/>
</dbReference>
<evidence type="ECO:0000313" key="5">
    <source>
        <dbReference type="EMBL" id="GAA2775135.1"/>
    </source>
</evidence>
<name>A0ABN3V1V2_9PSEU</name>
<feature type="domain" description="FAD/NAD(P)-binding" evidence="4">
    <location>
        <begin position="9"/>
        <end position="291"/>
    </location>
</feature>
<dbReference type="Gene3D" id="3.50.50.60">
    <property type="entry name" value="FAD/NAD(P)-binding domain"/>
    <property type="match status" value="2"/>
</dbReference>
<dbReference type="InterPro" id="IPR050097">
    <property type="entry name" value="Ferredoxin-NADP_redctase_2"/>
</dbReference>
<organism evidence="5 6">
    <name type="scientific">Saccharopolyspora taberi</name>
    <dbReference type="NCBI Taxonomy" id="60895"/>
    <lineage>
        <taxon>Bacteria</taxon>
        <taxon>Bacillati</taxon>
        <taxon>Actinomycetota</taxon>
        <taxon>Actinomycetes</taxon>
        <taxon>Pseudonocardiales</taxon>
        <taxon>Pseudonocardiaceae</taxon>
        <taxon>Saccharopolyspora</taxon>
    </lineage>
</organism>
<evidence type="ECO:0000259" key="4">
    <source>
        <dbReference type="Pfam" id="PF07992"/>
    </source>
</evidence>
<evidence type="ECO:0000256" key="2">
    <source>
        <dbReference type="ARBA" id="ARBA00023002"/>
    </source>
</evidence>
<evidence type="ECO:0000313" key="6">
    <source>
        <dbReference type="Proteomes" id="UP001500979"/>
    </source>
</evidence>
<keyword evidence="2" id="KW-0560">Oxidoreductase</keyword>
<dbReference type="InterPro" id="IPR023753">
    <property type="entry name" value="FAD/NAD-binding_dom"/>
</dbReference>
<dbReference type="PANTHER" id="PTHR48105">
    <property type="entry name" value="THIOREDOXIN REDUCTASE 1-RELATED-RELATED"/>
    <property type="match status" value="1"/>
</dbReference>
<evidence type="ECO:0000256" key="1">
    <source>
        <dbReference type="ARBA" id="ARBA00022630"/>
    </source>
</evidence>
<proteinExistence type="predicted"/>
<reference evidence="5 6" key="1">
    <citation type="journal article" date="2019" name="Int. J. Syst. Evol. Microbiol.">
        <title>The Global Catalogue of Microorganisms (GCM) 10K type strain sequencing project: providing services to taxonomists for standard genome sequencing and annotation.</title>
        <authorList>
            <consortium name="The Broad Institute Genomics Platform"/>
            <consortium name="The Broad Institute Genome Sequencing Center for Infectious Disease"/>
            <person name="Wu L."/>
            <person name="Ma J."/>
        </authorList>
    </citation>
    <scope>NUCLEOTIDE SEQUENCE [LARGE SCALE GENOMIC DNA]</scope>
    <source>
        <strain evidence="5 6">JCM 9383</strain>
    </source>
</reference>
<evidence type="ECO:0000256" key="3">
    <source>
        <dbReference type="ARBA" id="ARBA00048132"/>
    </source>
</evidence>
<sequence length="339" mass="35635">MTEVDRESYDVGIIGAGAAGLSAALMLGRARRSVLVVDDGKPRNAPAAHAHAFLTRDGTPPERLRELGRQEVAGYGVEFRDGRALSAVRTPDGFLLGLDSGQVCVRRLLLATGVVDELPDVPGLAERWGRDVLHCPYCHGWEVRDQPIGVLSTGPLGMHQAQLFRQWTSDLTLFRHTGPALSEEEAEQLAARGVRVMEGEVVGLEISEDQLAGVRLRSGEVVPVRALAVAPRARVRGELPVSLGLEPTVHPAGIGEHIATGKAGATAVDGVWAAGNIADPPANVVVSAAAGAAVGSAINADLIAEDTRLAVRAHRAPFSAESEARLCEQAAGSRRHGFG</sequence>
<protein>
    <submittedName>
        <fullName evidence="5">NAD(P)/FAD-dependent oxidoreductase</fullName>
    </submittedName>
</protein>
<dbReference type="RefSeq" id="WP_344677576.1">
    <property type="nucleotide sequence ID" value="NZ_BAAAUX010000002.1"/>
</dbReference>
<dbReference type="EMBL" id="BAAAUX010000002">
    <property type="protein sequence ID" value="GAA2775135.1"/>
    <property type="molecule type" value="Genomic_DNA"/>
</dbReference>
<dbReference type="Proteomes" id="UP001500979">
    <property type="component" value="Unassembled WGS sequence"/>
</dbReference>